<dbReference type="Proteomes" id="UP000236732">
    <property type="component" value="Unassembled WGS sequence"/>
</dbReference>
<dbReference type="OrthoDB" id="26212at2"/>
<dbReference type="SUPFAM" id="SSF46955">
    <property type="entry name" value="Putative DNA-binding domain"/>
    <property type="match status" value="1"/>
</dbReference>
<dbReference type="Gene3D" id="1.10.10.10">
    <property type="entry name" value="Winged helix-like DNA-binding domain superfamily/Winged helix DNA-binding domain"/>
    <property type="match status" value="1"/>
</dbReference>
<accession>A0A1H5SU46</accession>
<evidence type="ECO:0000313" key="2">
    <source>
        <dbReference type="EMBL" id="SEF54112.1"/>
    </source>
</evidence>
<protein>
    <submittedName>
        <fullName evidence="2">DNA binding domain-containing protein, excisionase family</fullName>
    </submittedName>
</protein>
<sequence>MTAELVERTVLPPGVPLDQLADAVRHAHGGHAELVGASGERIVLPDEVFEVVQLVVLAMAAGQAVTIAPHHQTLTTQEAADLLGVSRPTVVRLLERGEIPYEQPGRHRRILLREVLAYQERRRHQRRASLDRMVEISEEADLYEATADFRPTR</sequence>
<feature type="domain" description="Helix-turn-helix" evidence="1">
    <location>
        <begin position="74"/>
        <end position="123"/>
    </location>
</feature>
<dbReference type="Pfam" id="PF12728">
    <property type="entry name" value="HTH_17"/>
    <property type="match status" value="1"/>
</dbReference>
<dbReference type="InterPro" id="IPR009061">
    <property type="entry name" value="DNA-bd_dom_put_sf"/>
</dbReference>
<dbReference type="RefSeq" id="WP_103953645.1">
    <property type="nucleotide sequence ID" value="NZ_FNVT01000001.1"/>
</dbReference>
<dbReference type="GO" id="GO:0003677">
    <property type="term" value="F:DNA binding"/>
    <property type="evidence" value="ECO:0007669"/>
    <property type="project" value="InterPro"/>
</dbReference>
<dbReference type="InterPro" id="IPR010093">
    <property type="entry name" value="SinI_DNA-bd"/>
</dbReference>
<dbReference type="InterPro" id="IPR036388">
    <property type="entry name" value="WH-like_DNA-bd_sf"/>
</dbReference>
<proteinExistence type="predicted"/>
<dbReference type="AlphaFoldDB" id="A0A1H5SU46"/>
<name>A0A1H5SU46_9ACTN</name>
<keyword evidence="3" id="KW-1185">Reference proteome</keyword>
<evidence type="ECO:0000313" key="3">
    <source>
        <dbReference type="Proteomes" id="UP000236732"/>
    </source>
</evidence>
<dbReference type="EMBL" id="FNVT01000001">
    <property type="protein sequence ID" value="SEF54112.1"/>
    <property type="molecule type" value="Genomic_DNA"/>
</dbReference>
<evidence type="ECO:0000259" key="1">
    <source>
        <dbReference type="Pfam" id="PF12728"/>
    </source>
</evidence>
<reference evidence="2 3" key="1">
    <citation type="submission" date="2016-10" db="EMBL/GenBank/DDBJ databases">
        <authorList>
            <person name="de Groot N.N."/>
        </authorList>
    </citation>
    <scope>NUCLEOTIDE SEQUENCE [LARGE SCALE GENOMIC DNA]</scope>
    <source>
        <strain evidence="2 3">CGMCC 4.7037</strain>
    </source>
</reference>
<organism evidence="2 3">
    <name type="scientific">Nonomuraea solani</name>
    <dbReference type="NCBI Taxonomy" id="1144553"/>
    <lineage>
        <taxon>Bacteria</taxon>
        <taxon>Bacillati</taxon>
        <taxon>Actinomycetota</taxon>
        <taxon>Actinomycetes</taxon>
        <taxon>Streptosporangiales</taxon>
        <taxon>Streptosporangiaceae</taxon>
        <taxon>Nonomuraea</taxon>
    </lineage>
</organism>
<dbReference type="InterPro" id="IPR041657">
    <property type="entry name" value="HTH_17"/>
</dbReference>
<gene>
    <name evidence="2" type="ORF">SAMN05444920_10126</name>
</gene>
<dbReference type="NCBIfam" id="TIGR01764">
    <property type="entry name" value="excise"/>
    <property type="match status" value="1"/>
</dbReference>